<dbReference type="Proteomes" id="UP000729733">
    <property type="component" value="Unassembled WGS sequence"/>
</dbReference>
<feature type="compositionally biased region" description="Polar residues" evidence="1">
    <location>
        <begin position="134"/>
        <end position="144"/>
    </location>
</feature>
<keyword evidence="3" id="KW-1185">Reference proteome</keyword>
<dbReference type="RefSeq" id="WP_229642572.1">
    <property type="nucleotide sequence ID" value="NZ_JADWDC010000086.1"/>
</dbReference>
<organism evidence="2 3">
    <name type="scientific">Waterburya agarophytonicola KI4</name>
    <dbReference type="NCBI Taxonomy" id="2874699"/>
    <lineage>
        <taxon>Bacteria</taxon>
        <taxon>Bacillati</taxon>
        <taxon>Cyanobacteriota</taxon>
        <taxon>Cyanophyceae</taxon>
        <taxon>Pleurocapsales</taxon>
        <taxon>Hyellaceae</taxon>
        <taxon>Waterburya</taxon>
        <taxon>Waterburya agarophytonicola</taxon>
    </lineage>
</organism>
<dbReference type="EMBL" id="JADWDC010000086">
    <property type="protein sequence ID" value="MCC0179470.1"/>
    <property type="molecule type" value="Genomic_DNA"/>
</dbReference>
<evidence type="ECO:0000256" key="1">
    <source>
        <dbReference type="SAM" id="MobiDB-lite"/>
    </source>
</evidence>
<gene>
    <name evidence="2" type="ORF">I4641_21145</name>
</gene>
<proteinExistence type="predicted"/>
<evidence type="ECO:0000313" key="3">
    <source>
        <dbReference type="Proteomes" id="UP000729733"/>
    </source>
</evidence>
<name>A0A964FGZ3_9CYAN</name>
<sequence length="257" mass="28114">MNKTVLLVLTIIFASMTGGCSFLGNAKKDFDESANQPIPKVKSAPTPTETAKTEEEGEEEFADLEEETEATQAIAGLIPTTNADTRVRNIVRGRQDPFSVVSLIPKIEIEEKEEKAALPALNRSDRTNREPNPVAQTRSENKSPTPIDEFRTKLAQEVIISGLYESNGSTKLIVQAPEENNSRYVEVGQYLSNGQILVKSIDRNHFPTPLVILEQSGVEVAKAIGETPEDSKNQASLLPTSNLDHQALVSNISLDTE</sequence>
<accession>A0A964FGZ3</accession>
<dbReference type="AlphaFoldDB" id="A0A964FGZ3"/>
<reference evidence="2" key="1">
    <citation type="journal article" date="2021" name="Antonie Van Leeuwenhoek">
        <title>Draft genome and description of Waterburya agarophytonicola gen. nov. sp. nov. (Pleurocapsales, Cyanobacteria): a seaweed symbiont.</title>
        <authorList>
            <person name="Bonthond G."/>
            <person name="Shalygin S."/>
            <person name="Bayer T."/>
            <person name="Weinberger F."/>
        </authorList>
    </citation>
    <scope>NUCLEOTIDE SEQUENCE</scope>
    <source>
        <strain evidence="2">KI4</strain>
    </source>
</reference>
<feature type="region of interest" description="Disordered" evidence="1">
    <location>
        <begin position="34"/>
        <end position="58"/>
    </location>
</feature>
<dbReference type="PROSITE" id="PS51257">
    <property type="entry name" value="PROKAR_LIPOPROTEIN"/>
    <property type="match status" value="1"/>
</dbReference>
<protein>
    <submittedName>
        <fullName evidence="2">Uncharacterized protein</fullName>
    </submittedName>
</protein>
<comment type="caution">
    <text evidence="2">The sequence shown here is derived from an EMBL/GenBank/DDBJ whole genome shotgun (WGS) entry which is preliminary data.</text>
</comment>
<evidence type="ECO:0000313" key="2">
    <source>
        <dbReference type="EMBL" id="MCC0179470.1"/>
    </source>
</evidence>
<feature type="region of interest" description="Disordered" evidence="1">
    <location>
        <begin position="118"/>
        <end position="148"/>
    </location>
</feature>